<evidence type="ECO:0008006" key="3">
    <source>
        <dbReference type="Google" id="ProtNLM"/>
    </source>
</evidence>
<protein>
    <recommendedName>
        <fullName evidence="3">Glycosyltransferase RgtA/B/C/D-like domain-containing protein</fullName>
    </recommendedName>
</protein>
<feature type="transmembrane region" description="Helical" evidence="1">
    <location>
        <begin position="236"/>
        <end position="260"/>
    </location>
</feature>
<feature type="transmembrane region" description="Helical" evidence="1">
    <location>
        <begin position="197"/>
        <end position="215"/>
    </location>
</feature>
<sequence length="578" mass="66168">MKNILKRIRKLPPLLFALVTLAALAYSIYQIADSPRWLVDDAYILFRYAENLAVHGELNWNPGENPTEGYTGIALVWLLAVGIKAGISPVILTHAIGILFYFLGAVILFLAFRGFNLASTVGLALYLTAPFYYIHAWSGLETTMFTTAIIFAIYCLTARRERLFIFSILFLSLVRPEGILLAVLLLPLFRPFRRRRILWYLIPFGVYFIWRWSYYGRFLPNTFYAKVAAETEEDTLGFLAKFASSYLRLPGLLALIYVSWESVRKHRLLVAAATFFTAACLITYLSSHLVMNYQYRFFVAFYALAILALGLILLRAERNARTVLLALVLIVPQLMINTDRSVISYSRLYASGHQQLLEDEHIPLGNYLREHVPPNEWLVVHKDAGSIPYHSKLKTVDFGRLNDEFLATGNPDREAVIDYFFERNPGAAVFTSTSYEMLEHGEEADAIKRSRGFNLNYTLVARYSCRRRKRYYEFLFLRRDLAAVLPPPSGFATGPQRGNKSYNSAPGTGEIVRLDSADRIWRFAEDADDPDLRISALKRLIRDYPDDHRVPEAMWETIVAREEPAARLEGLLDLVERF</sequence>
<dbReference type="EMBL" id="DSEC01000290">
    <property type="protein sequence ID" value="HER43624.1"/>
    <property type="molecule type" value="Genomic_DNA"/>
</dbReference>
<dbReference type="AlphaFoldDB" id="A0A7V2F3Q6"/>
<feature type="transmembrane region" description="Helical" evidence="1">
    <location>
        <begin position="266"/>
        <end position="285"/>
    </location>
</feature>
<comment type="caution">
    <text evidence="2">The sequence shown here is derived from an EMBL/GenBank/DDBJ whole genome shotgun (WGS) entry which is preliminary data.</text>
</comment>
<feature type="transmembrane region" description="Helical" evidence="1">
    <location>
        <begin position="297"/>
        <end position="314"/>
    </location>
</feature>
<evidence type="ECO:0000313" key="2">
    <source>
        <dbReference type="EMBL" id="HER43624.1"/>
    </source>
</evidence>
<keyword evidence="1" id="KW-0472">Membrane</keyword>
<accession>A0A7V2F3Q6</accession>
<feature type="transmembrane region" description="Helical" evidence="1">
    <location>
        <begin position="69"/>
        <end position="87"/>
    </location>
</feature>
<feature type="non-terminal residue" evidence="2">
    <location>
        <position position="578"/>
    </location>
</feature>
<reference evidence="2" key="1">
    <citation type="journal article" date="2020" name="mSystems">
        <title>Genome- and Community-Level Interaction Insights into Carbon Utilization and Element Cycling Functions of Hydrothermarchaeota in Hydrothermal Sediment.</title>
        <authorList>
            <person name="Zhou Z."/>
            <person name="Liu Y."/>
            <person name="Xu W."/>
            <person name="Pan J."/>
            <person name="Luo Z.H."/>
            <person name="Li M."/>
        </authorList>
    </citation>
    <scope>NUCLEOTIDE SEQUENCE [LARGE SCALE GENOMIC DNA]</scope>
    <source>
        <strain evidence="2">SpSt-1233</strain>
    </source>
</reference>
<keyword evidence="1" id="KW-0812">Transmembrane</keyword>
<dbReference type="Proteomes" id="UP000886069">
    <property type="component" value="Unassembled WGS sequence"/>
</dbReference>
<proteinExistence type="predicted"/>
<feature type="transmembrane region" description="Helical" evidence="1">
    <location>
        <begin position="99"/>
        <end position="126"/>
    </location>
</feature>
<organism evidence="2">
    <name type="scientific">Eiseniibacteriota bacterium</name>
    <dbReference type="NCBI Taxonomy" id="2212470"/>
    <lineage>
        <taxon>Bacteria</taxon>
        <taxon>Candidatus Eiseniibacteriota</taxon>
    </lineage>
</organism>
<name>A0A7V2F3Q6_UNCEI</name>
<feature type="transmembrane region" description="Helical" evidence="1">
    <location>
        <begin position="163"/>
        <end position="185"/>
    </location>
</feature>
<keyword evidence="1" id="KW-1133">Transmembrane helix</keyword>
<evidence type="ECO:0000256" key="1">
    <source>
        <dbReference type="SAM" id="Phobius"/>
    </source>
</evidence>
<gene>
    <name evidence="2" type="ORF">ENO08_04105</name>
</gene>
<feature type="transmembrane region" description="Helical" evidence="1">
    <location>
        <begin position="132"/>
        <end position="156"/>
    </location>
</feature>